<keyword evidence="2" id="KW-1133">Transmembrane helix</keyword>
<feature type="coiled-coil region" evidence="1">
    <location>
        <begin position="96"/>
        <end position="137"/>
    </location>
</feature>
<dbReference type="InterPro" id="IPR007921">
    <property type="entry name" value="CHAP_dom"/>
</dbReference>
<dbReference type="EMBL" id="PEVC01000043">
    <property type="protein sequence ID" value="PIV00726.1"/>
    <property type="molecule type" value="Genomic_DNA"/>
</dbReference>
<name>A0A2M7BC96_9BACT</name>
<dbReference type="Gene3D" id="3.90.1720.10">
    <property type="entry name" value="endopeptidase domain like (from Nostoc punctiforme)"/>
    <property type="match status" value="1"/>
</dbReference>
<evidence type="ECO:0000259" key="3">
    <source>
        <dbReference type="PROSITE" id="PS50911"/>
    </source>
</evidence>
<evidence type="ECO:0000313" key="5">
    <source>
        <dbReference type="Proteomes" id="UP000229631"/>
    </source>
</evidence>
<reference evidence="5" key="1">
    <citation type="submission" date="2017-09" db="EMBL/GenBank/DDBJ databases">
        <title>Depth-based differentiation of microbial function through sediment-hosted aquifers and enrichment of novel symbionts in the deep terrestrial subsurface.</title>
        <authorList>
            <person name="Probst A.J."/>
            <person name="Ladd B."/>
            <person name="Jarett J.K."/>
            <person name="Geller-Mcgrath D.E."/>
            <person name="Sieber C.M.K."/>
            <person name="Emerson J.B."/>
            <person name="Anantharaman K."/>
            <person name="Thomas B.C."/>
            <person name="Malmstrom R."/>
            <person name="Stieglmeier M."/>
            <person name="Klingl A."/>
            <person name="Woyke T."/>
            <person name="Ryan C.M."/>
            <person name="Banfield J.F."/>
        </authorList>
    </citation>
    <scope>NUCLEOTIDE SEQUENCE [LARGE SCALE GENOMIC DNA]</scope>
</reference>
<gene>
    <name evidence="4" type="ORF">COS54_02370</name>
</gene>
<evidence type="ECO:0000256" key="1">
    <source>
        <dbReference type="SAM" id="Coils"/>
    </source>
</evidence>
<feature type="transmembrane region" description="Helical" evidence="2">
    <location>
        <begin position="554"/>
        <end position="575"/>
    </location>
</feature>
<dbReference type="PROSITE" id="PS50911">
    <property type="entry name" value="CHAP"/>
    <property type="match status" value="1"/>
</dbReference>
<keyword evidence="1" id="KW-0175">Coiled coil</keyword>
<keyword evidence="2" id="KW-0472">Membrane</keyword>
<feature type="transmembrane region" description="Helical" evidence="2">
    <location>
        <begin position="587"/>
        <end position="616"/>
    </location>
</feature>
<keyword evidence="2" id="KW-0812">Transmembrane</keyword>
<dbReference type="Proteomes" id="UP000229631">
    <property type="component" value="Unassembled WGS sequence"/>
</dbReference>
<evidence type="ECO:0000313" key="4">
    <source>
        <dbReference type="EMBL" id="PIV00726.1"/>
    </source>
</evidence>
<accession>A0A2M7BC96</accession>
<comment type="caution">
    <text evidence="4">The sequence shown here is derived from an EMBL/GenBank/DDBJ whole genome shotgun (WGS) entry which is preliminary data.</text>
</comment>
<dbReference type="AlphaFoldDB" id="A0A2M7BC96"/>
<evidence type="ECO:0000256" key="2">
    <source>
        <dbReference type="SAM" id="Phobius"/>
    </source>
</evidence>
<feature type="transmembrane region" description="Helical" evidence="2">
    <location>
        <begin position="522"/>
        <end position="542"/>
    </location>
</feature>
<sequence length="814" mass="90814">MDNQKTPPSDSFLKRLESLSEAAHFFLNEQNRNGLYKGWSYDTVTANLQQVVFGFNLVDLLDEKEADFEKLLFVLDHFLCSTDENQLESVVPTEVLDNLKEILDEENLKNEELLEKIRAENKERLNYLKRLNEIQKRLKLKFDQLLVTEEELQSAVPKIIDEITPEISLLAKEAQKARENEELREIIREKGQKIFLQAVRKNNEIPPTVKEYLSSREISAETFIQLTENQVFEQNKILLNSISSFTPEEVTLLKENIIPAIAVNIANLSSKTTTSEEINEIIAVSLSQELEEIKNISSDKILNFVKEIAPETQEIITKDNLPTFSSAVSPTIVEGKNKVFISLTSPPISGNPQGEVYKLTDDNKTLGQDFLKNLKNGTLRENFNQIKEKVSERINFKLSIQGISSKALDQKAFQNRLKGSPESLQKAAYLSTFSENLKQFQQKFFFKSSLPEQWIANKISSLQIFQQISSFTKSGFTKGITSALEKVGLQTAQKGLQTLWNTAKTGAGKAIAGGITKILSKLGFQALATAIAPGIANLIAFFAPKILKEIKKGLGKIGNLVFFPIGIANSILGKVTGNEGEDKNSKWLIYLFVGLFVVIFFLPLIVFAGVIGGAFVGGTSNRSGSSWPNPTFPDIQCAPSRHLGEEVVCQLTQREDPCNQTYIQLSNWQAVERCFNKQETNFQGKEIVKDRFQRMVSNPDLGYHIHCLGFVLAIKEAMGESFEINGRGSASDYAFTPYPPNYIPVTVPQLGDLVVWGNIPPGHIAIYLGAVADSTSKMVVVEANFGEGTGELAVRARLNESYGAGPSLFLHYQR</sequence>
<organism evidence="4 5">
    <name type="scientific">Candidatus Shapirobacteria bacterium CG03_land_8_20_14_0_80_39_12</name>
    <dbReference type="NCBI Taxonomy" id="1974879"/>
    <lineage>
        <taxon>Bacteria</taxon>
        <taxon>Candidatus Shapironibacteriota</taxon>
    </lineage>
</organism>
<protein>
    <recommendedName>
        <fullName evidence="3">Peptidase C51 domain-containing protein</fullName>
    </recommendedName>
</protein>
<proteinExistence type="predicted"/>
<feature type="domain" description="Peptidase C51" evidence="3">
    <location>
        <begin position="682"/>
        <end position="811"/>
    </location>
</feature>